<protein>
    <submittedName>
        <fullName evidence="2">Uncharacterized protein</fullName>
    </submittedName>
</protein>
<reference evidence="2" key="1">
    <citation type="submission" date="2021-03" db="EMBL/GenBank/DDBJ databases">
        <title>Draft genome sequence of rust myrtle Austropuccinia psidii MF-1, a brazilian biotype.</title>
        <authorList>
            <person name="Quecine M.C."/>
            <person name="Pachon D.M.R."/>
            <person name="Bonatelli M.L."/>
            <person name="Correr F.H."/>
            <person name="Franceschini L.M."/>
            <person name="Leite T.F."/>
            <person name="Margarido G.R.A."/>
            <person name="Almeida C.A."/>
            <person name="Ferrarezi J.A."/>
            <person name="Labate C.A."/>
        </authorList>
    </citation>
    <scope>NUCLEOTIDE SEQUENCE</scope>
    <source>
        <strain evidence="2">MF-1</strain>
    </source>
</reference>
<proteinExistence type="predicted"/>
<dbReference type="EMBL" id="AVOT02007757">
    <property type="protein sequence ID" value="MBW0484600.1"/>
    <property type="molecule type" value="Genomic_DNA"/>
</dbReference>
<sequence>MMKAFPSGNGHWDPKQAYGNDSRQLALSPQVLICPPCLLGHHPIFTMFIDQSKLIIRLMKAAPGQISRQSSVIDFTLHRSSRQRQSSHVSHENVTQSPNPFQHYSKFLGNFTSLASASPPNPP</sequence>
<organism evidence="2 3">
    <name type="scientific">Austropuccinia psidii MF-1</name>
    <dbReference type="NCBI Taxonomy" id="1389203"/>
    <lineage>
        <taxon>Eukaryota</taxon>
        <taxon>Fungi</taxon>
        <taxon>Dikarya</taxon>
        <taxon>Basidiomycota</taxon>
        <taxon>Pucciniomycotina</taxon>
        <taxon>Pucciniomycetes</taxon>
        <taxon>Pucciniales</taxon>
        <taxon>Sphaerophragmiaceae</taxon>
        <taxon>Austropuccinia</taxon>
    </lineage>
</organism>
<dbReference type="Proteomes" id="UP000765509">
    <property type="component" value="Unassembled WGS sequence"/>
</dbReference>
<name>A0A9Q3H002_9BASI</name>
<evidence type="ECO:0000313" key="2">
    <source>
        <dbReference type="EMBL" id="MBW0484600.1"/>
    </source>
</evidence>
<evidence type="ECO:0000313" key="3">
    <source>
        <dbReference type="Proteomes" id="UP000765509"/>
    </source>
</evidence>
<accession>A0A9Q3H002</accession>
<dbReference type="AlphaFoldDB" id="A0A9Q3H002"/>
<comment type="caution">
    <text evidence="2">The sequence shown here is derived from an EMBL/GenBank/DDBJ whole genome shotgun (WGS) entry which is preliminary data.</text>
</comment>
<gene>
    <name evidence="2" type="ORF">O181_024315</name>
</gene>
<feature type="compositionally biased region" description="Polar residues" evidence="1">
    <location>
        <begin position="92"/>
        <end position="102"/>
    </location>
</feature>
<keyword evidence="3" id="KW-1185">Reference proteome</keyword>
<feature type="region of interest" description="Disordered" evidence="1">
    <location>
        <begin position="81"/>
        <end position="104"/>
    </location>
</feature>
<evidence type="ECO:0000256" key="1">
    <source>
        <dbReference type="SAM" id="MobiDB-lite"/>
    </source>
</evidence>